<keyword evidence="3 7" id="KW-0436">Ligase</keyword>
<feature type="binding site" evidence="7">
    <location>
        <begin position="375"/>
        <end position="382"/>
    </location>
    <ligand>
        <name>ATP</name>
        <dbReference type="ChEBI" id="CHEBI:30616"/>
    </ligand>
</feature>
<feature type="binding site" evidence="7">
    <location>
        <position position="640"/>
    </location>
    <ligand>
        <name>deamido-NAD(+)</name>
        <dbReference type="ChEBI" id="CHEBI:58437"/>
        <note>ligand shared between two neighboring subunits</note>
    </ligand>
</feature>
<feature type="binding site" evidence="7">
    <location>
        <position position="494"/>
    </location>
    <ligand>
        <name>deamido-NAD(+)</name>
        <dbReference type="ChEBI" id="CHEBI:58437"/>
        <note>ligand shared between two neighboring subunits</note>
    </ligand>
</feature>
<dbReference type="GO" id="GO:0009435">
    <property type="term" value="P:NAD+ biosynthetic process"/>
    <property type="evidence" value="ECO:0007669"/>
    <property type="project" value="UniProtKB-UniRule"/>
</dbReference>
<name>A0A1Q2SLK3_9GAMM</name>
<comment type="similarity">
    <text evidence="2 7 8">In the C-terminal section; belongs to the NAD synthetase family.</text>
</comment>
<dbReference type="Proteomes" id="UP000243679">
    <property type="component" value="Chromosome"/>
</dbReference>
<comment type="caution">
    <text evidence="7">Lacks conserved residue(s) required for the propagation of feature annotation.</text>
</comment>
<dbReference type="NCBIfam" id="NF002730">
    <property type="entry name" value="PRK02628.1"/>
    <property type="match status" value="1"/>
</dbReference>
<dbReference type="NCBIfam" id="TIGR00552">
    <property type="entry name" value="nadE"/>
    <property type="match status" value="1"/>
</dbReference>
<dbReference type="GO" id="GO:0003952">
    <property type="term" value="F:NAD+ synthase (glutamine-hydrolyzing) activity"/>
    <property type="evidence" value="ECO:0007669"/>
    <property type="project" value="UniProtKB-UniRule"/>
</dbReference>
<feature type="domain" description="CN hydrolase" evidence="10">
    <location>
        <begin position="18"/>
        <end position="284"/>
    </location>
</feature>
<dbReference type="GO" id="GO:0005737">
    <property type="term" value="C:cytoplasm"/>
    <property type="evidence" value="ECO:0007669"/>
    <property type="project" value="InterPro"/>
</dbReference>
<dbReference type="OrthoDB" id="9760188at2"/>
<comment type="function">
    <text evidence="7">Catalyzes the ATP-dependent amidation of deamido-NAD to form NAD. Uses L-glutamine as a nitrogen source.</text>
</comment>
<gene>
    <name evidence="7" type="primary">nadE</name>
    <name evidence="11" type="ORF">TAO_0607</name>
</gene>
<sequence length="690" mass="77147">MITDNKSSFFNLYRHHFIRAAVAVPSLKVADPIFNAEESIALLNQAAEEQSLLVAFPELGLSGYSCDDLFQQQALLAECQQALHQILRSAQNQPIIGIVGLPLQIDSLLFNCAVVFYRGQILGVVPKTYLPNSWESYELRQFSPASYALSENIYLCGQNQVPFGHHFLFQVKEQPLLTFHIELGEDLGAPIPPSSYGALAGATVLINLSASSSATGKADDRRLLAESQSNRCLAAYLYAGAGFGESTTDLAWDGHGMIYESGRCIAETRRFAYQPQLAIGDIDLECLQQDRMRQHSFGQARHHHQDKLIPFRTIHFSAPLPRQGSIPLKRIYERFPYVSSHPITRDQHCQDAYEIQVQGLVKRLQTTGLTKVVIGISGGLDSTLALMVCLRAMAIMNLPSSHILAYTLPGFATSTQTLKQAHQLMAASGCQAHEIDIRPSCLQVLQDLAHPYSQGKPVYDLTFENVQAGERANHLFRLANFHQALVIGTGDLSEIALGWSTYGVGDHMAHYHVNAGIPKTLVQHLIKWIADTQQLGPKMEAVLNEILQNKISPELIPDEDQNSEDVVGPYELQDFHLYYTLRFGYLPTKIAFLAWSAWHDKNQGSWPKGIKEERHQYSLQEIKSWLRVFLFRFFKLSQFKRSAMPNGPKVAIGLSPRGDYRAPSDSEAMAWLTQLEHIPESEEDSSFGKK</sequence>
<dbReference type="FunFam" id="1.10.10.1140:FF:000001">
    <property type="entry name" value="Glutamine-dependent NAD(+) synthetase"/>
    <property type="match status" value="1"/>
</dbReference>
<feature type="binding site" evidence="7">
    <location>
        <position position="489"/>
    </location>
    <ligand>
        <name>ATP</name>
        <dbReference type="ChEBI" id="CHEBI:30616"/>
    </ligand>
</feature>
<dbReference type="SUPFAM" id="SSF52402">
    <property type="entry name" value="Adenine nucleotide alpha hydrolases-like"/>
    <property type="match status" value="1"/>
</dbReference>
<evidence type="ECO:0000256" key="6">
    <source>
        <dbReference type="ARBA" id="ARBA00023027"/>
    </source>
</evidence>
<reference evidence="11 12" key="1">
    <citation type="journal article" date="2017" name="ISME J.">
        <title>An acid-tolerant ammonia-oxidizing ?-proteobacterium from soil.</title>
        <authorList>
            <person name="Hayatsu M."/>
            <person name="Tago K."/>
            <person name="Uchiyama I."/>
            <person name="Toyoda A."/>
            <person name="Wang Y."/>
            <person name="Shimomura Y."/>
            <person name="Okubo T."/>
            <person name="Kurisu F."/>
            <person name="Hirono Y."/>
            <person name="Nonaka K."/>
            <person name="Akiyama H."/>
            <person name="Itoh T."/>
            <person name="Takami H."/>
        </authorList>
    </citation>
    <scope>NUCLEOTIDE SEQUENCE [LARGE SCALE GENOMIC DNA]</scope>
    <source>
        <strain evidence="11 12">TAO100</strain>
    </source>
</reference>
<feature type="binding site" evidence="7">
    <location>
        <begin position="499"/>
        <end position="502"/>
    </location>
    <ligand>
        <name>deamido-NAD(+)</name>
        <dbReference type="ChEBI" id="CHEBI:58437"/>
        <note>ligand shared between two neighboring subunits</note>
    </ligand>
</feature>
<accession>A0A1Q2SLK3</accession>
<evidence type="ECO:0000313" key="12">
    <source>
        <dbReference type="Proteomes" id="UP000243679"/>
    </source>
</evidence>
<dbReference type="CDD" id="cd00553">
    <property type="entry name" value="NAD_synthase"/>
    <property type="match status" value="1"/>
</dbReference>
<evidence type="ECO:0000256" key="7">
    <source>
        <dbReference type="HAMAP-Rule" id="MF_02090"/>
    </source>
</evidence>
<dbReference type="Pfam" id="PF02540">
    <property type="entry name" value="NAD_synthase"/>
    <property type="match status" value="1"/>
</dbReference>
<dbReference type="EMBL" id="AP014836">
    <property type="protein sequence ID" value="BAW79977.1"/>
    <property type="molecule type" value="Genomic_DNA"/>
</dbReference>
<feature type="active site" description="For glutaminase activity" evidence="7">
    <location>
        <position position="127"/>
    </location>
</feature>
<evidence type="ECO:0000313" key="11">
    <source>
        <dbReference type="EMBL" id="BAW79977.1"/>
    </source>
</evidence>
<dbReference type="InterPro" id="IPR041856">
    <property type="entry name" value="NAD+_synth_C"/>
</dbReference>
<keyword evidence="4 7" id="KW-0547">Nucleotide-binding</keyword>
<dbReference type="InterPro" id="IPR014445">
    <property type="entry name" value="Gln-dep_NAD_synthase"/>
</dbReference>
<feature type="binding site" evidence="7">
    <location>
        <position position="217"/>
    </location>
    <ligand>
        <name>L-glutamine</name>
        <dbReference type="ChEBI" id="CHEBI:58359"/>
    </ligand>
</feature>
<dbReference type="CDD" id="cd07570">
    <property type="entry name" value="GAT_Gln-NAD-synth"/>
    <property type="match status" value="1"/>
</dbReference>
<dbReference type="Gene3D" id="3.40.50.620">
    <property type="entry name" value="HUPs"/>
    <property type="match status" value="1"/>
</dbReference>
<evidence type="ECO:0000256" key="9">
    <source>
        <dbReference type="RuleBase" id="RU003811"/>
    </source>
</evidence>
<feature type="active site" description="Proton acceptor; for glutaminase activity" evidence="7">
    <location>
        <position position="58"/>
    </location>
</feature>
<comment type="pathway">
    <text evidence="1 7 8">Cofactor biosynthesis; NAD(+) biosynthesis; NAD(+) from deamido-NAD(+) (L-Gln route): step 1/1.</text>
</comment>
<keyword evidence="12" id="KW-1185">Reference proteome</keyword>
<dbReference type="PIRSF" id="PIRSF006630">
    <property type="entry name" value="NADS_GAT"/>
    <property type="match status" value="1"/>
</dbReference>
<feature type="binding site" evidence="7">
    <location>
        <position position="465"/>
    </location>
    <ligand>
        <name>deamido-NAD(+)</name>
        <dbReference type="ChEBI" id="CHEBI:58437"/>
        <note>ligand shared between two neighboring subunits</note>
    </ligand>
</feature>
<dbReference type="SUPFAM" id="SSF56317">
    <property type="entry name" value="Carbon-nitrogen hydrolase"/>
    <property type="match status" value="1"/>
</dbReference>
<dbReference type="UniPathway" id="UPA00253">
    <property type="reaction ID" value="UER00334"/>
</dbReference>
<dbReference type="GO" id="GO:0005524">
    <property type="term" value="F:ATP binding"/>
    <property type="evidence" value="ECO:0007669"/>
    <property type="project" value="UniProtKB-UniRule"/>
</dbReference>
<dbReference type="Gene3D" id="1.10.10.1140">
    <property type="entry name" value="Glutamine-dependent NAD+ synthetase, C-terminal domain"/>
    <property type="match status" value="1"/>
</dbReference>
<dbReference type="EC" id="6.3.5.1" evidence="7 8"/>
<dbReference type="AlphaFoldDB" id="A0A1Q2SLK3"/>
<evidence type="ECO:0000256" key="2">
    <source>
        <dbReference type="ARBA" id="ARBA00007145"/>
    </source>
</evidence>
<dbReference type="Pfam" id="PF00795">
    <property type="entry name" value="CN_hydrolase"/>
    <property type="match status" value="1"/>
</dbReference>
<comment type="catalytic activity">
    <reaction evidence="7 8">
        <text>deamido-NAD(+) + L-glutamine + ATP + H2O = L-glutamate + AMP + diphosphate + NAD(+) + H(+)</text>
        <dbReference type="Rhea" id="RHEA:24384"/>
        <dbReference type="ChEBI" id="CHEBI:15377"/>
        <dbReference type="ChEBI" id="CHEBI:15378"/>
        <dbReference type="ChEBI" id="CHEBI:29985"/>
        <dbReference type="ChEBI" id="CHEBI:30616"/>
        <dbReference type="ChEBI" id="CHEBI:33019"/>
        <dbReference type="ChEBI" id="CHEBI:57540"/>
        <dbReference type="ChEBI" id="CHEBI:58359"/>
        <dbReference type="ChEBI" id="CHEBI:58437"/>
        <dbReference type="ChEBI" id="CHEBI:456215"/>
        <dbReference type="EC" id="6.3.5.1"/>
    </reaction>
</comment>
<dbReference type="KEGG" id="ntt:TAO_0607"/>
<dbReference type="InterPro" id="IPR003010">
    <property type="entry name" value="C-N_Hydrolase"/>
</dbReference>
<dbReference type="PANTHER" id="PTHR23090:SF9">
    <property type="entry name" value="GLUTAMINE-DEPENDENT NAD(+) SYNTHETASE"/>
    <property type="match status" value="1"/>
</dbReference>
<dbReference type="InterPro" id="IPR003694">
    <property type="entry name" value="NAD_synthase"/>
</dbReference>
<comment type="similarity">
    <text evidence="9">Belongs to the NAD synthetase family.</text>
</comment>
<evidence type="ECO:0000256" key="1">
    <source>
        <dbReference type="ARBA" id="ARBA00005188"/>
    </source>
</evidence>
<dbReference type="PROSITE" id="PS50263">
    <property type="entry name" value="CN_HYDROLASE"/>
    <property type="match status" value="1"/>
</dbReference>
<dbReference type="InterPro" id="IPR036526">
    <property type="entry name" value="C-N_Hydrolase_sf"/>
</dbReference>
<dbReference type="RefSeq" id="WP_096526571.1">
    <property type="nucleotide sequence ID" value="NZ_AP014836.1"/>
</dbReference>
<evidence type="ECO:0000256" key="8">
    <source>
        <dbReference type="PIRNR" id="PIRNR006630"/>
    </source>
</evidence>
<dbReference type="HAMAP" id="MF_02090">
    <property type="entry name" value="NadE_glutamine_dep"/>
    <property type="match status" value="1"/>
</dbReference>
<dbReference type="Gene3D" id="3.60.110.10">
    <property type="entry name" value="Carbon-nitrogen hydrolase"/>
    <property type="match status" value="1"/>
</dbReference>
<evidence type="ECO:0000256" key="5">
    <source>
        <dbReference type="ARBA" id="ARBA00022840"/>
    </source>
</evidence>
<evidence type="ECO:0000259" key="10">
    <source>
        <dbReference type="PROSITE" id="PS50263"/>
    </source>
</evidence>
<evidence type="ECO:0000256" key="4">
    <source>
        <dbReference type="ARBA" id="ARBA00022741"/>
    </source>
</evidence>
<feature type="binding site" evidence="7">
    <location>
        <position position="211"/>
    </location>
    <ligand>
        <name>L-glutamine</name>
        <dbReference type="ChEBI" id="CHEBI:58359"/>
    </ligand>
</feature>
<protein>
    <recommendedName>
        <fullName evidence="7 8">Glutamine-dependent NAD(+) synthetase</fullName>
        <ecNumber evidence="7 8">6.3.5.1</ecNumber>
    </recommendedName>
    <alternativeName>
        <fullName evidence="7 8">NAD(+) synthase [glutamine-hydrolyzing]</fullName>
    </alternativeName>
</protein>
<dbReference type="InterPro" id="IPR022310">
    <property type="entry name" value="NAD/GMP_synthase"/>
</dbReference>
<proteinExistence type="inferred from homology"/>
<organism evidence="11 12">
    <name type="scientific">Candidatus Nitrosoglobus terrae</name>
    <dbReference type="NCBI Taxonomy" id="1630141"/>
    <lineage>
        <taxon>Bacteria</taxon>
        <taxon>Pseudomonadati</taxon>
        <taxon>Pseudomonadota</taxon>
        <taxon>Gammaproteobacteria</taxon>
        <taxon>Chromatiales</taxon>
        <taxon>Chromatiaceae</taxon>
        <taxon>Candidatus Nitrosoglobus</taxon>
    </lineage>
</organism>
<evidence type="ECO:0000256" key="3">
    <source>
        <dbReference type="ARBA" id="ARBA00022598"/>
    </source>
</evidence>
<dbReference type="PANTHER" id="PTHR23090">
    <property type="entry name" value="NH 3 /GLUTAMINE-DEPENDENT NAD + SYNTHETASE"/>
    <property type="match status" value="1"/>
</dbReference>
<keyword evidence="6 7" id="KW-0520">NAD</keyword>
<keyword evidence="5 7" id="KW-0067">ATP-binding</keyword>
<dbReference type="GO" id="GO:0008795">
    <property type="term" value="F:NAD+ synthase activity"/>
    <property type="evidence" value="ECO:0007669"/>
    <property type="project" value="UniProtKB-UniRule"/>
</dbReference>
<dbReference type="InterPro" id="IPR014729">
    <property type="entry name" value="Rossmann-like_a/b/a_fold"/>
</dbReference>
<dbReference type="GO" id="GO:0004359">
    <property type="term" value="F:glutaminase activity"/>
    <property type="evidence" value="ECO:0007669"/>
    <property type="project" value="InterPro"/>
</dbReference>